<dbReference type="InterPro" id="IPR036388">
    <property type="entry name" value="WH-like_DNA-bd_sf"/>
</dbReference>
<accession>A0A433WF84</accession>
<evidence type="ECO:0000256" key="1">
    <source>
        <dbReference type="ARBA" id="ARBA00023015"/>
    </source>
</evidence>
<dbReference type="Proteomes" id="UP000281028">
    <property type="component" value="Unassembled WGS sequence"/>
</dbReference>
<dbReference type="PROSITE" id="PS51118">
    <property type="entry name" value="HTH_HXLR"/>
    <property type="match status" value="1"/>
</dbReference>
<dbReference type="Pfam" id="PF01638">
    <property type="entry name" value="HxlR"/>
    <property type="match status" value="1"/>
</dbReference>
<dbReference type="PANTHER" id="PTHR33204">
    <property type="entry name" value="TRANSCRIPTIONAL REGULATOR, MARR FAMILY"/>
    <property type="match status" value="1"/>
</dbReference>
<dbReference type="GO" id="GO:0003677">
    <property type="term" value="F:DNA binding"/>
    <property type="evidence" value="ECO:0007669"/>
    <property type="project" value="UniProtKB-KW"/>
</dbReference>
<dbReference type="SUPFAM" id="SSF46785">
    <property type="entry name" value="Winged helix' DNA-binding domain"/>
    <property type="match status" value="1"/>
</dbReference>
<dbReference type="EMBL" id="RIAR02000001">
    <property type="protein sequence ID" value="NSL87312.1"/>
    <property type="molecule type" value="Genomic_DNA"/>
</dbReference>
<dbReference type="Gene3D" id="1.10.10.10">
    <property type="entry name" value="Winged helix-like DNA-binding domain superfamily/Winged helix DNA-binding domain"/>
    <property type="match status" value="1"/>
</dbReference>
<dbReference type="OrthoDB" id="9797599at2"/>
<evidence type="ECO:0000256" key="2">
    <source>
        <dbReference type="ARBA" id="ARBA00023125"/>
    </source>
</evidence>
<evidence type="ECO:0000256" key="3">
    <source>
        <dbReference type="ARBA" id="ARBA00023163"/>
    </source>
</evidence>
<evidence type="ECO:0000313" key="5">
    <source>
        <dbReference type="Proteomes" id="UP000281028"/>
    </source>
</evidence>
<proteinExistence type="predicted"/>
<keyword evidence="3" id="KW-0804">Transcription</keyword>
<gene>
    <name evidence="4" type="ORF">ECE50_010755</name>
</gene>
<protein>
    <submittedName>
        <fullName evidence="4">Helix-turn-helix transcriptional regulator</fullName>
    </submittedName>
</protein>
<dbReference type="InterPro" id="IPR002577">
    <property type="entry name" value="HTH_HxlR"/>
</dbReference>
<dbReference type="AlphaFoldDB" id="A0A433WF84"/>
<reference evidence="4" key="1">
    <citation type="submission" date="2020-05" db="EMBL/GenBank/DDBJ databases">
        <title>Chitinophaga laudate sp. nov., isolated from a tropical peat swamp.</title>
        <authorList>
            <person name="Goh C.B.S."/>
            <person name="Lee M.S."/>
            <person name="Parimannan S."/>
            <person name="Pasbakhsh P."/>
            <person name="Yule C.M."/>
            <person name="Rajandas H."/>
            <person name="Loke S."/>
            <person name="Croft L."/>
            <person name="Tan J.B.L."/>
        </authorList>
    </citation>
    <scope>NUCLEOTIDE SEQUENCE</scope>
    <source>
        <strain evidence="4">Mgbs1</strain>
    </source>
</reference>
<comment type="caution">
    <text evidence="4">The sequence shown here is derived from an EMBL/GenBank/DDBJ whole genome shotgun (WGS) entry which is preliminary data.</text>
</comment>
<evidence type="ECO:0000313" key="4">
    <source>
        <dbReference type="EMBL" id="NSL87312.1"/>
    </source>
</evidence>
<organism evidence="4 5">
    <name type="scientific">Chitinophaga solisilvae</name>
    <dbReference type="NCBI Taxonomy" id="1233460"/>
    <lineage>
        <taxon>Bacteria</taxon>
        <taxon>Pseudomonadati</taxon>
        <taxon>Bacteroidota</taxon>
        <taxon>Chitinophagia</taxon>
        <taxon>Chitinophagales</taxon>
        <taxon>Chitinophagaceae</taxon>
        <taxon>Chitinophaga</taxon>
    </lineage>
</organism>
<keyword evidence="2" id="KW-0238">DNA-binding</keyword>
<dbReference type="InterPro" id="IPR036390">
    <property type="entry name" value="WH_DNA-bd_sf"/>
</dbReference>
<name>A0A433WF84_9BACT</name>
<sequence length="106" mass="12446">MEIISVKNCPITKALEVLGGKWKLRIIYHIVEDKPVRYGELRRYIPEISEKMLLQELRSLVENKILEKRSYLENTLRVEYTLTEKGKEVLPLIKMLAQIGMNFLGE</sequence>
<keyword evidence="1" id="KW-0805">Transcription regulation</keyword>
<keyword evidence="5" id="KW-1185">Reference proteome</keyword>